<name>A0A930Y232_9GAMM</name>
<feature type="domain" description="ABC-three component systems C-terminal" evidence="1">
    <location>
        <begin position="267"/>
        <end position="393"/>
    </location>
</feature>
<sequence length="401" mass="45487">MIVKRSSESPAAALGYLYQVRSALLWSLRRLKTDSEFLVGIETLDDVAFETTGGDPIEILQTKHHKAGTGYLTDMSLDLWKTLRNWFDGRQSGENDSQSSLFLVTTAYAPSKSAAWYLRTSSRNISAAQIALTAAAEKSTNSANAKAYHAFLAIDPSVREEILEKITVFDAAPCVTDLESELKQEVYWAAGRENHAAFLQRLEGWWYRRVLHQLSNAPTDRIGAIELEGQMSDLREQFKQQALPIDDDLLDFSLDDATRDAHKGSTFVQQIELTKAGNRRIASAIRDYYRAFEQRSRWLRDGLIVGGMNDLHKYEKRLVEEWELTFESMRDELGDSATADAKEAAARKVLEWAEKTVIPIRPNVTEPFISRGSLHMLSDELRIGWHIDFRDRLAHLLTTET</sequence>
<dbReference type="AlphaFoldDB" id="A0A930Y232"/>
<organism evidence="2 3">
    <name type="scientific">Candidatus Amphirhobacter heronislandensis</name>
    <dbReference type="NCBI Taxonomy" id="1732024"/>
    <lineage>
        <taxon>Bacteria</taxon>
        <taxon>Pseudomonadati</taxon>
        <taxon>Pseudomonadota</taxon>
        <taxon>Gammaproteobacteria</taxon>
        <taxon>Candidatus Tethybacterales</taxon>
        <taxon>Candidatus Tethybacteraceae</taxon>
        <taxon>Candidatus Amphirhobacter</taxon>
    </lineage>
</organism>
<dbReference type="InterPro" id="IPR046913">
    <property type="entry name" value="ABC-3C_CTD7"/>
</dbReference>
<proteinExistence type="predicted"/>
<keyword evidence="3" id="KW-1185">Reference proteome</keyword>
<dbReference type="EMBL" id="JADHEI010000002">
    <property type="protein sequence ID" value="MBF2734486.1"/>
    <property type="molecule type" value="Genomic_DNA"/>
</dbReference>
<accession>A0A930Y232</accession>
<reference evidence="2" key="1">
    <citation type="submission" date="2020-10" db="EMBL/GenBank/DDBJ databases">
        <title>An improved Amphimedon queenslandica hologenome assembly reveals how three proteobacterial symbionts can extend the metabolic phenotypic of their marine sponge host.</title>
        <authorList>
            <person name="Degnan B."/>
            <person name="Degnan S."/>
            <person name="Xiang X."/>
        </authorList>
    </citation>
    <scope>NUCLEOTIDE SEQUENCE</scope>
    <source>
        <strain evidence="2">AqS2</strain>
    </source>
</reference>
<evidence type="ECO:0000259" key="1">
    <source>
        <dbReference type="Pfam" id="PF20283"/>
    </source>
</evidence>
<protein>
    <recommendedName>
        <fullName evidence="1">ABC-three component systems C-terminal domain-containing protein</fullName>
    </recommendedName>
</protein>
<dbReference type="Proteomes" id="UP000604381">
    <property type="component" value="Unassembled WGS sequence"/>
</dbReference>
<dbReference type="Pfam" id="PF20283">
    <property type="entry name" value="CTD7"/>
    <property type="match status" value="1"/>
</dbReference>
<comment type="caution">
    <text evidence="2">The sequence shown here is derived from an EMBL/GenBank/DDBJ whole genome shotgun (WGS) entry which is preliminary data.</text>
</comment>
<evidence type="ECO:0000313" key="2">
    <source>
        <dbReference type="EMBL" id="MBF2734486.1"/>
    </source>
</evidence>
<evidence type="ECO:0000313" key="3">
    <source>
        <dbReference type="Proteomes" id="UP000604381"/>
    </source>
</evidence>
<gene>
    <name evidence="2" type="ORF">ISN26_00055</name>
</gene>